<dbReference type="EMBL" id="LT906479">
    <property type="protein sequence ID" value="SNV83967.1"/>
    <property type="molecule type" value="Genomic_DNA"/>
</dbReference>
<evidence type="ECO:0000256" key="1">
    <source>
        <dbReference type="SAM" id="Phobius"/>
    </source>
</evidence>
<feature type="transmembrane region" description="Helical" evidence="1">
    <location>
        <begin position="170"/>
        <end position="190"/>
    </location>
</feature>
<name>A0A240AKP2_SERFI</name>
<sequence>MNTVDIITRVIFPVLTLVLAGIGHKAKWIIQADSIFERYSKLSKFTHELANQLNDERLKEISGEYGYAAIIRKKGLSRDERYTLLNMLNPVEGIEEYHTCSDYLKIDVVRSGFSWKRKRYSSHLYRRLVSLINSIFYFIGSIMLFCPIFYQPFQDTIVGNTFRSLSVKMQIGTTTYIMLAGLFFVVVSLNRMSKQHRAGKLIQNSHSIR</sequence>
<dbReference type="RefSeq" id="WP_145957238.1">
    <property type="nucleotide sequence ID" value="NZ_CAMIQD010000003.1"/>
</dbReference>
<dbReference type="AlphaFoldDB" id="A0A240AKP2"/>
<dbReference type="GeneID" id="75029986"/>
<organism evidence="2 3">
    <name type="scientific">Serratia ficaria</name>
    <dbReference type="NCBI Taxonomy" id="61651"/>
    <lineage>
        <taxon>Bacteria</taxon>
        <taxon>Pseudomonadati</taxon>
        <taxon>Pseudomonadota</taxon>
        <taxon>Gammaproteobacteria</taxon>
        <taxon>Enterobacterales</taxon>
        <taxon>Yersiniaceae</taxon>
        <taxon>Serratia</taxon>
    </lineage>
</organism>
<feature type="transmembrane region" description="Helical" evidence="1">
    <location>
        <begin position="128"/>
        <end position="150"/>
    </location>
</feature>
<protein>
    <submittedName>
        <fullName evidence="2">Uncharacterized protein</fullName>
    </submittedName>
</protein>
<evidence type="ECO:0000313" key="2">
    <source>
        <dbReference type="EMBL" id="SNV83967.1"/>
    </source>
</evidence>
<dbReference type="OrthoDB" id="6636762at2"/>
<gene>
    <name evidence="2" type="ORF">SAMEA4384070_00361</name>
</gene>
<dbReference type="KEGG" id="sfj:SAMEA4384070_0361"/>
<keyword evidence="1" id="KW-0472">Membrane</keyword>
<keyword evidence="1" id="KW-0812">Transmembrane</keyword>
<keyword evidence="3" id="KW-1185">Reference proteome</keyword>
<accession>A0A240AKP2</accession>
<dbReference type="Proteomes" id="UP000215134">
    <property type="component" value="Chromosome 1"/>
</dbReference>
<keyword evidence="1" id="KW-1133">Transmembrane helix</keyword>
<reference evidence="2 3" key="1">
    <citation type="submission" date="2017-06" db="EMBL/GenBank/DDBJ databases">
        <authorList>
            <consortium name="Pathogen Informatics"/>
        </authorList>
    </citation>
    <scope>NUCLEOTIDE SEQUENCE [LARGE SCALE GENOMIC DNA]</scope>
    <source>
        <strain evidence="2 3">NCTC12148</strain>
    </source>
</reference>
<proteinExistence type="predicted"/>
<evidence type="ECO:0000313" key="3">
    <source>
        <dbReference type="Proteomes" id="UP000215134"/>
    </source>
</evidence>